<dbReference type="PANTHER" id="PTHR28083">
    <property type="entry name" value="GOOD FOR FULL DBP5 ACTIVITY PROTEIN 2"/>
    <property type="match status" value="1"/>
</dbReference>
<feature type="region of interest" description="Disordered" evidence="1">
    <location>
        <begin position="446"/>
        <end position="496"/>
    </location>
</feature>
<dbReference type="InterPro" id="IPR036397">
    <property type="entry name" value="RNaseH_sf"/>
</dbReference>
<dbReference type="EMBL" id="JAIHNG010000129">
    <property type="protein sequence ID" value="KAI5956035.1"/>
    <property type="molecule type" value="Genomic_DNA"/>
</dbReference>
<gene>
    <name evidence="3" type="ORF">KGF57_003521</name>
</gene>
<evidence type="ECO:0000256" key="1">
    <source>
        <dbReference type="SAM" id="MobiDB-lite"/>
    </source>
</evidence>
<dbReference type="PANTHER" id="PTHR28083:SF1">
    <property type="entry name" value="GOOD FOR FULL DBP5 ACTIVITY PROTEIN 2"/>
    <property type="match status" value="1"/>
</dbReference>
<dbReference type="InterPro" id="IPR012337">
    <property type="entry name" value="RNaseH-like_sf"/>
</dbReference>
<feature type="compositionally biased region" description="Basic and acidic residues" evidence="1">
    <location>
        <begin position="11"/>
        <end position="48"/>
    </location>
</feature>
<sequence length="534" mass="59230">MGNDDDQIALSHRDGDKDVHTGQRMKSLRDQREIESDRSKCGSDDRSSDGNGGRNGQDENVEGNGRSRRRSARGTEGSRDKGGGKIQGNGSKQRRGGSRGRDLSAQNQAQGEQRSRLSITQFERQTALEQVAQSYESLLHPIRNLHRQHDPYKTNTDMVVDQIMQNYNNQNQSDILANPRLSNKFYKRNFQTHMRHMLNRELILFSIDIEAWEMHNQTVTEIGIGIYDPRRNSAFSVVPEITKLHIRVLENMHRVNGKFVVDHAVNFVGEPTLVMSMRDSVVLIQALFDYFFEYVGGEDEGVAGAGAGAGAGVGVGGNGGLSTYLVGHGVPGDIKWLKSIGIEFPQTYSVLDTLEILKITHGKQNLSLAKALAKVDIPHPFLHNAGNDAYYTLLLALRLLDPGVRSLYKLDLCVDRNSMMSEEERRVAKEEKQKAKLAKRALRELRKSSNEVDGADGSVSFDNDKVKNGNGHGSGERDKKRKGRKKATGPHNVAQSVRCSASDAVLYVFGGKSLPEEKEEEEDIDKSGNSTTEA</sequence>
<feature type="compositionally biased region" description="Polar residues" evidence="1">
    <location>
        <begin position="104"/>
        <end position="117"/>
    </location>
</feature>
<dbReference type="Gene3D" id="3.30.420.10">
    <property type="entry name" value="Ribonuclease H-like superfamily/Ribonuclease H"/>
    <property type="match status" value="1"/>
</dbReference>
<dbReference type="SUPFAM" id="SSF53098">
    <property type="entry name" value="Ribonuclease H-like"/>
    <property type="match status" value="1"/>
</dbReference>
<organism evidence="3 4">
    <name type="scientific">Candida theae</name>
    <dbReference type="NCBI Taxonomy" id="1198502"/>
    <lineage>
        <taxon>Eukaryota</taxon>
        <taxon>Fungi</taxon>
        <taxon>Dikarya</taxon>
        <taxon>Ascomycota</taxon>
        <taxon>Saccharomycotina</taxon>
        <taxon>Pichiomycetes</taxon>
        <taxon>Debaryomycetaceae</taxon>
        <taxon>Candida/Lodderomyces clade</taxon>
        <taxon>Candida</taxon>
    </lineage>
</organism>
<comment type="caution">
    <text evidence="3">The sequence shown here is derived from an EMBL/GenBank/DDBJ whole genome shotgun (WGS) entry which is preliminary data.</text>
</comment>
<dbReference type="AlphaFoldDB" id="A0AAD5BDF8"/>
<protein>
    <recommendedName>
        <fullName evidence="2">Gfd2/YDR514C-like C-terminal domain-containing protein</fullName>
    </recommendedName>
</protein>
<dbReference type="InterPro" id="IPR048519">
    <property type="entry name" value="Gfd2/YDR514C-like_C"/>
</dbReference>
<dbReference type="Pfam" id="PF21762">
    <property type="entry name" value="DEDDh_C"/>
    <property type="match status" value="1"/>
</dbReference>
<feature type="region of interest" description="Disordered" evidence="1">
    <location>
        <begin position="511"/>
        <end position="534"/>
    </location>
</feature>
<evidence type="ECO:0000259" key="2">
    <source>
        <dbReference type="Pfam" id="PF21762"/>
    </source>
</evidence>
<reference evidence="3 4" key="1">
    <citation type="journal article" date="2022" name="DNA Res.">
        <title>Genome analysis of five recently described species of the CUG-Ser clade uncovers Candida theae as a new hybrid lineage with pathogenic potential in the Candida parapsilosis species complex.</title>
        <authorList>
            <person name="Mixao V."/>
            <person name="Del Olmo V."/>
            <person name="Hegedusova E."/>
            <person name="Saus E."/>
            <person name="Pryszcz L."/>
            <person name="Cillingova A."/>
            <person name="Nosek J."/>
            <person name="Gabaldon T."/>
        </authorList>
    </citation>
    <scope>NUCLEOTIDE SEQUENCE [LARGE SCALE GENOMIC DNA]</scope>
    <source>
        <strain evidence="3 4">CBS 12239</strain>
    </source>
</reference>
<evidence type="ECO:0000313" key="3">
    <source>
        <dbReference type="EMBL" id="KAI5956035.1"/>
    </source>
</evidence>
<proteinExistence type="predicted"/>
<feature type="domain" description="Gfd2/YDR514C-like C-terminal" evidence="2">
    <location>
        <begin position="203"/>
        <end position="398"/>
    </location>
</feature>
<name>A0AAD5BDF8_9ASCO</name>
<evidence type="ECO:0000313" key="4">
    <source>
        <dbReference type="Proteomes" id="UP001204833"/>
    </source>
</evidence>
<feature type="compositionally biased region" description="Basic residues" evidence="1">
    <location>
        <begin position="479"/>
        <end position="488"/>
    </location>
</feature>
<dbReference type="GO" id="GO:0003676">
    <property type="term" value="F:nucleic acid binding"/>
    <property type="evidence" value="ECO:0007669"/>
    <property type="project" value="InterPro"/>
</dbReference>
<dbReference type="GO" id="GO:0005634">
    <property type="term" value="C:nucleus"/>
    <property type="evidence" value="ECO:0007669"/>
    <property type="project" value="TreeGrafter"/>
</dbReference>
<dbReference type="Proteomes" id="UP001204833">
    <property type="component" value="Unassembled WGS sequence"/>
</dbReference>
<feature type="region of interest" description="Disordered" evidence="1">
    <location>
        <begin position="1"/>
        <end position="117"/>
    </location>
</feature>
<accession>A0AAD5BDF8</accession>
<dbReference type="RefSeq" id="XP_051608017.1">
    <property type="nucleotide sequence ID" value="XM_051752949.1"/>
</dbReference>
<dbReference type="GeneID" id="76151579"/>
<dbReference type="InterPro" id="IPR040151">
    <property type="entry name" value="Gfd2/YDR514C-like"/>
</dbReference>
<keyword evidence="4" id="KW-1185">Reference proteome</keyword>